<dbReference type="GO" id="GO:0016020">
    <property type="term" value="C:membrane"/>
    <property type="evidence" value="ECO:0007669"/>
    <property type="project" value="TreeGrafter"/>
</dbReference>
<dbReference type="EMBL" id="KV745691">
    <property type="protein sequence ID" value="OCK73669.1"/>
    <property type="molecule type" value="Genomic_DNA"/>
</dbReference>
<dbReference type="PANTHER" id="PTHR12358">
    <property type="entry name" value="SPHINGOSINE KINASE"/>
    <property type="match status" value="1"/>
</dbReference>
<gene>
    <name evidence="2" type="ORF">K432DRAFT_387277</name>
</gene>
<evidence type="ECO:0000313" key="3">
    <source>
        <dbReference type="Proteomes" id="UP000250266"/>
    </source>
</evidence>
<evidence type="ECO:0000259" key="1">
    <source>
        <dbReference type="PROSITE" id="PS50146"/>
    </source>
</evidence>
<dbReference type="Gene3D" id="3.40.50.10330">
    <property type="entry name" value="Probable inorganic polyphosphate/atp-NAD kinase, domain 1"/>
    <property type="match status" value="1"/>
</dbReference>
<dbReference type="Proteomes" id="UP000250266">
    <property type="component" value="Unassembled WGS sequence"/>
</dbReference>
<dbReference type="GO" id="GO:0046512">
    <property type="term" value="P:sphingosine biosynthetic process"/>
    <property type="evidence" value="ECO:0007669"/>
    <property type="project" value="TreeGrafter"/>
</dbReference>
<dbReference type="SMART" id="SM00046">
    <property type="entry name" value="DAGKc"/>
    <property type="match status" value="1"/>
</dbReference>
<keyword evidence="3" id="KW-1185">Reference proteome</keyword>
<name>A0A8E2J9F4_9PEZI</name>
<dbReference type="SUPFAM" id="SSF111331">
    <property type="entry name" value="NAD kinase/diacylglycerol kinase-like"/>
    <property type="match status" value="1"/>
</dbReference>
<dbReference type="AlphaFoldDB" id="A0A8E2J9F4"/>
<dbReference type="PANTHER" id="PTHR12358:SF108">
    <property type="entry name" value="DAGKC DOMAIN-CONTAINING PROTEIN"/>
    <property type="match status" value="1"/>
</dbReference>
<protein>
    <recommendedName>
        <fullName evidence="1">DAGKc domain-containing protein</fullName>
    </recommendedName>
</protein>
<dbReference type="InterPro" id="IPR016064">
    <property type="entry name" value="NAD/diacylglycerol_kinase_sf"/>
</dbReference>
<dbReference type="OrthoDB" id="3853857at2759"/>
<dbReference type="PROSITE" id="PS50146">
    <property type="entry name" value="DAGK"/>
    <property type="match status" value="1"/>
</dbReference>
<dbReference type="Gene3D" id="2.60.200.40">
    <property type="match status" value="1"/>
</dbReference>
<dbReference type="InterPro" id="IPR017438">
    <property type="entry name" value="ATP-NAD_kinase_N"/>
</dbReference>
<organism evidence="2 3">
    <name type="scientific">Lepidopterella palustris CBS 459.81</name>
    <dbReference type="NCBI Taxonomy" id="1314670"/>
    <lineage>
        <taxon>Eukaryota</taxon>
        <taxon>Fungi</taxon>
        <taxon>Dikarya</taxon>
        <taxon>Ascomycota</taxon>
        <taxon>Pezizomycotina</taxon>
        <taxon>Dothideomycetes</taxon>
        <taxon>Pleosporomycetidae</taxon>
        <taxon>Mytilinidiales</taxon>
        <taxon>Argynnaceae</taxon>
        <taxon>Lepidopterella</taxon>
    </lineage>
</organism>
<evidence type="ECO:0000313" key="2">
    <source>
        <dbReference type="EMBL" id="OCK73669.1"/>
    </source>
</evidence>
<dbReference type="Pfam" id="PF00781">
    <property type="entry name" value="DAGK_cat"/>
    <property type="match status" value="1"/>
</dbReference>
<dbReference type="InterPro" id="IPR001206">
    <property type="entry name" value="Diacylglycerol_kinase_cat_dom"/>
</dbReference>
<sequence>MESNLTEAPALLSQIQDGDVRTKVIFTYSRSGSDPKLKYQCVNGNESAIDGKDIIGVFPTPRQRLTHKVVFVVNPEKQGDHPDIKSITAIGLPIDFLQDYESTFPVGIDSEGPPHDIFIHIIISTLSGTGKAKDFYNRAIKPVLSYLPLQENQYILHYTQSEKSVTELTAHTILPRANEGTRQRIIILSGDGGIVDIINSLLSAPHRGKYRPPELTILPLGTGNALAHSIGITNDNTFGLASLIRGHAKPLPLFKASFSPGARLLVDEANSEEELATDPDSGKPTLYGAVVCSWGMHAGLVGDSDTTEYRKHGAERFRMAAKEALFPADGSAPHTYKAKVSVLKKDAASNEESWAPIPRNEHMYVLATLVSNLEKSFTISPASKPLGGQLRLVHFGPMAGEEVMRVMGLAYQAGQHVNDPAVGYEDIEGLCVEFEGREEDARWRRICIDGKIIRVEKDGWVEVRKEERPVIDVVFLV</sequence>
<feature type="domain" description="DAGKc" evidence="1">
    <location>
        <begin position="114"/>
        <end position="260"/>
    </location>
</feature>
<reference evidence="2 3" key="1">
    <citation type="journal article" date="2016" name="Nat. Commun.">
        <title>Ectomycorrhizal ecology is imprinted in the genome of the dominant symbiotic fungus Cenococcum geophilum.</title>
        <authorList>
            <consortium name="DOE Joint Genome Institute"/>
            <person name="Peter M."/>
            <person name="Kohler A."/>
            <person name="Ohm R.A."/>
            <person name="Kuo A."/>
            <person name="Krutzmann J."/>
            <person name="Morin E."/>
            <person name="Arend M."/>
            <person name="Barry K.W."/>
            <person name="Binder M."/>
            <person name="Choi C."/>
            <person name="Clum A."/>
            <person name="Copeland A."/>
            <person name="Grisel N."/>
            <person name="Haridas S."/>
            <person name="Kipfer T."/>
            <person name="LaButti K."/>
            <person name="Lindquist E."/>
            <person name="Lipzen A."/>
            <person name="Maire R."/>
            <person name="Meier B."/>
            <person name="Mihaltcheva S."/>
            <person name="Molinier V."/>
            <person name="Murat C."/>
            <person name="Poggeler S."/>
            <person name="Quandt C.A."/>
            <person name="Sperisen C."/>
            <person name="Tritt A."/>
            <person name="Tisserant E."/>
            <person name="Crous P.W."/>
            <person name="Henrissat B."/>
            <person name="Nehls U."/>
            <person name="Egli S."/>
            <person name="Spatafora J.W."/>
            <person name="Grigoriev I.V."/>
            <person name="Martin F.M."/>
        </authorList>
    </citation>
    <scope>NUCLEOTIDE SEQUENCE [LARGE SCALE GENOMIC DNA]</scope>
    <source>
        <strain evidence="2 3">CBS 459.81</strain>
    </source>
</reference>
<dbReference type="GO" id="GO:0001727">
    <property type="term" value="F:lipid kinase activity"/>
    <property type="evidence" value="ECO:0007669"/>
    <property type="project" value="TreeGrafter"/>
</dbReference>
<dbReference type="GO" id="GO:0005737">
    <property type="term" value="C:cytoplasm"/>
    <property type="evidence" value="ECO:0007669"/>
    <property type="project" value="TreeGrafter"/>
</dbReference>
<dbReference type="InterPro" id="IPR050187">
    <property type="entry name" value="Lipid_Phosphate_FormReg"/>
</dbReference>
<proteinExistence type="predicted"/>
<accession>A0A8E2J9F4</accession>